<organism evidence="1 2">
    <name type="scientific">Candidatus Doudnabacteria bacterium RIFCSPLOWO2_01_FULL_44_21</name>
    <dbReference type="NCBI Taxonomy" id="1817841"/>
    <lineage>
        <taxon>Bacteria</taxon>
        <taxon>Candidatus Doudnaibacteriota</taxon>
    </lineage>
</organism>
<dbReference type="EMBL" id="MFFB01000016">
    <property type="protein sequence ID" value="OGE94514.1"/>
    <property type="molecule type" value="Genomic_DNA"/>
</dbReference>
<comment type="caution">
    <text evidence="1">The sequence shown here is derived from an EMBL/GenBank/DDBJ whole genome shotgun (WGS) entry which is preliminary data.</text>
</comment>
<proteinExistence type="predicted"/>
<evidence type="ECO:0000313" key="2">
    <source>
        <dbReference type="Proteomes" id="UP000177281"/>
    </source>
</evidence>
<name>A0A1F5PXD1_9BACT</name>
<reference evidence="1 2" key="1">
    <citation type="journal article" date="2016" name="Nat. Commun.">
        <title>Thousands of microbial genomes shed light on interconnected biogeochemical processes in an aquifer system.</title>
        <authorList>
            <person name="Anantharaman K."/>
            <person name="Brown C.T."/>
            <person name="Hug L.A."/>
            <person name="Sharon I."/>
            <person name="Castelle C.J."/>
            <person name="Probst A.J."/>
            <person name="Thomas B.C."/>
            <person name="Singh A."/>
            <person name="Wilkins M.J."/>
            <person name="Karaoz U."/>
            <person name="Brodie E.L."/>
            <person name="Williams K.H."/>
            <person name="Hubbard S.S."/>
            <person name="Banfield J.F."/>
        </authorList>
    </citation>
    <scope>NUCLEOTIDE SEQUENCE [LARGE SCALE GENOMIC DNA]</scope>
</reference>
<evidence type="ECO:0000313" key="1">
    <source>
        <dbReference type="EMBL" id="OGE94514.1"/>
    </source>
</evidence>
<dbReference type="Proteomes" id="UP000177281">
    <property type="component" value="Unassembled WGS sequence"/>
</dbReference>
<dbReference type="AlphaFoldDB" id="A0A1F5PXD1"/>
<gene>
    <name evidence="1" type="ORF">A3B10_02585</name>
</gene>
<accession>A0A1F5PXD1</accession>
<protein>
    <submittedName>
        <fullName evidence="1">Uncharacterized protein</fullName>
    </submittedName>
</protein>
<sequence>MLSADFLTRIFTKDQSWLLLVRISTGHDINIFLHSIRAFCISFLYVHFRVRNALLLQRLQFAFRPFSLLLTEKDLPTATRMDLHHLAYITAARLLILYKTRERIHRDEADSRLLAIPAS</sequence>